<reference evidence="5" key="1">
    <citation type="submission" date="2019-05" db="EMBL/GenBank/DDBJ databases">
        <title>Complete genome sequencing of Dialister sp. strain 5BBH33.</title>
        <authorList>
            <person name="Sakamoto M."/>
            <person name="Murakami T."/>
            <person name="Mori H."/>
        </authorList>
    </citation>
    <scope>NUCLEOTIDE SEQUENCE [LARGE SCALE GENOMIC DNA]</scope>
    <source>
        <strain evidence="5">5BBH33</strain>
    </source>
</reference>
<feature type="domain" description="UPF0029" evidence="3">
    <location>
        <begin position="140"/>
        <end position="195"/>
    </location>
</feature>
<comment type="similarity">
    <text evidence="1">Belongs to the IMPACT family.</text>
</comment>
<dbReference type="KEGG" id="dho:Dia5BBH33_21450"/>
<dbReference type="PROSITE" id="PS00910">
    <property type="entry name" value="UPF0029"/>
    <property type="match status" value="1"/>
</dbReference>
<dbReference type="InterPro" id="IPR036956">
    <property type="entry name" value="Impact_N_sf"/>
</dbReference>
<dbReference type="InterPro" id="IPR023582">
    <property type="entry name" value="Impact"/>
</dbReference>
<protein>
    <submittedName>
        <fullName evidence="4">IMPACT family member YvyE</fullName>
    </submittedName>
</protein>
<dbReference type="Pfam" id="PF01205">
    <property type="entry name" value="Impact_N"/>
    <property type="match status" value="1"/>
</dbReference>
<dbReference type="InterPro" id="IPR020568">
    <property type="entry name" value="Ribosomal_Su5_D2-typ_SF"/>
</dbReference>
<dbReference type="NCBIfam" id="TIGR00257">
    <property type="entry name" value="IMPACT_YIGZ"/>
    <property type="match status" value="1"/>
</dbReference>
<gene>
    <name evidence="4" type="primary">yvyE</name>
    <name evidence="4" type="ORF">Dia5BBH33_21450</name>
</gene>
<dbReference type="InterPro" id="IPR001498">
    <property type="entry name" value="Impact_N"/>
</dbReference>
<dbReference type="GeneID" id="92717336"/>
<dbReference type="RefSeq" id="WP_144269353.1">
    <property type="nucleotide sequence ID" value="NZ_AP019697.1"/>
</dbReference>
<sequence>MLIPYTAPRATFQKELEIKKSIFLATLIPVKDEEEAQEAIAKMKKEKRDATHNCSAYRIGTERIYEKSSDDGEPQGTAGHPMLHVLQMNELTNTLAIVTRWFGGIKLGAGGLTRAYTQSLADAVKEADLVRYTPHEKYTVSFPYTTAGAFENHIKGTDIIVKDRQFSDKVTVTFLTLPDKAETHTRWLTDATGGKAEIQNDGEEYVMMEVERE</sequence>
<proteinExistence type="inferred from homology"/>
<evidence type="ECO:0000259" key="2">
    <source>
        <dbReference type="Pfam" id="PF01205"/>
    </source>
</evidence>
<accession>A0A8D4UWH2</accession>
<evidence type="ECO:0000256" key="1">
    <source>
        <dbReference type="ARBA" id="ARBA00007665"/>
    </source>
</evidence>
<dbReference type="PANTHER" id="PTHR16301:SF20">
    <property type="entry name" value="IMPACT FAMILY MEMBER YIGZ"/>
    <property type="match status" value="1"/>
</dbReference>
<dbReference type="Gene3D" id="3.30.230.30">
    <property type="entry name" value="Impact, N-terminal domain"/>
    <property type="match status" value="1"/>
</dbReference>
<evidence type="ECO:0000313" key="4">
    <source>
        <dbReference type="EMBL" id="BBK26210.1"/>
    </source>
</evidence>
<feature type="domain" description="Impact N-terminal" evidence="2">
    <location>
        <begin position="19"/>
        <end position="123"/>
    </location>
</feature>
<dbReference type="GO" id="GO:0005737">
    <property type="term" value="C:cytoplasm"/>
    <property type="evidence" value="ECO:0007669"/>
    <property type="project" value="TreeGrafter"/>
</dbReference>
<dbReference type="PANTHER" id="PTHR16301">
    <property type="entry name" value="IMPACT-RELATED"/>
    <property type="match status" value="1"/>
</dbReference>
<dbReference type="SUPFAM" id="SSF54980">
    <property type="entry name" value="EF-G C-terminal domain-like"/>
    <property type="match status" value="1"/>
</dbReference>
<dbReference type="InterPro" id="IPR020569">
    <property type="entry name" value="UPF0029_Impact_CS"/>
</dbReference>
<dbReference type="SUPFAM" id="SSF54211">
    <property type="entry name" value="Ribosomal protein S5 domain 2-like"/>
    <property type="match status" value="1"/>
</dbReference>
<dbReference type="InterPro" id="IPR015269">
    <property type="entry name" value="UPF0029_Impact_C"/>
</dbReference>
<dbReference type="EMBL" id="AP019697">
    <property type="protein sequence ID" value="BBK26210.1"/>
    <property type="molecule type" value="Genomic_DNA"/>
</dbReference>
<dbReference type="AlphaFoldDB" id="A0A8D4UWH2"/>
<keyword evidence="5" id="KW-1185">Reference proteome</keyword>
<dbReference type="InterPro" id="IPR015796">
    <property type="entry name" value="Impact_YigZ-like"/>
</dbReference>
<dbReference type="InterPro" id="IPR035647">
    <property type="entry name" value="EFG_III/V"/>
</dbReference>
<dbReference type="GO" id="GO:0006446">
    <property type="term" value="P:regulation of translational initiation"/>
    <property type="evidence" value="ECO:0007669"/>
    <property type="project" value="TreeGrafter"/>
</dbReference>
<evidence type="ECO:0000259" key="3">
    <source>
        <dbReference type="Pfam" id="PF09186"/>
    </source>
</evidence>
<organism evidence="4 5">
    <name type="scientific">Dialister hominis</name>
    <dbReference type="NCBI Taxonomy" id="2582419"/>
    <lineage>
        <taxon>Bacteria</taxon>
        <taxon>Bacillati</taxon>
        <taxon>Bacillota</taxon>
        <taxon>Negativicutes</taxon>
        <taxon>Veillonellales</taxon>
        <taxon>Veillonellaceae</taxon>
        <taxon>Dialister</taxon>
    </lineage>
</organism>
<dbReference type="Proteomes" id="UP000320585">
    <property type="component" value="Chromosome"/>
</dbReference>
<name>A0A8D4UWH2_9FIRM</name>
<dbReference type="OrthoDB" id="9813771at2"/>
<dbReference type="Pfam" id="PF09186">
    <property type="entry name" value="DUF1949"/>
    <property type="match status" value="1"/>
</dbReference>
<evidence type="ECO:0000313" key="5">
    <source>
        <dbReference type="Proteomes" id="UP000320585"/>
    </source>
</evidence>